<dbReference type="RefSeq" id="WP_013216647.1">
    <property type="nucleotide sequence ID" value="NC_014313.1"/>
</dbReference>
<feature type="domain" description="CobE/GbiG C-terminal" evidence="1">
    <location>
        <begin position="2"/>
        <end position="117"/>
    </location>
</feature>
<dbReference type="GO" id="GO:0008168">
    <property type="term" value="F:methyltransferase activity"/>
    <property type="evidence" value="ECO:0007669"/>
    <property type="project" value="UniProtKB-KW"/>
</dbReference>
<keyword evidence="3" id="KW-1185">Reference proteome</keyword>
<dbReference type="STRING" id="582899.Hden_2692"/>
<dbReference type="AlphaFoldDB" id="D8JTU0"/>
<dbReference type="OrthoDB" id="7933092at2"/>
<dbReference type="Pfam" id="PF01890">
    <property type="entry name" value="CbiG_C"/>
    <property type="match status" value="1"/>
</dbReference>
<evidence type="ECO:0000313" key="3">
    <source>
        <dbReference type="Proteomes" id="UP000002033"/>
    </source>
</evidence>
<protein>
    <submittedName>
        <fullName evidence="2">Putative precorrin methylase</fullName>
    </submittedName>
</protein>
<dbReference type="EMBL" id="CP002083">
    <property type="protein sequence ID" value="ADJ24488.1"/>
    <property type="molecule type" value="Genomic_DNA"/>
</dbReference>
<dbReference type="InterPro" id="IPR002750">
    <property type="entry name" value="CobE/GbiG_C"/>
</dbReference>
<sequence>MIAIGVGANSKARDEDFASALASIRAETGGDVVATFEDAPFRAPLQTAASRQSLAHRTLPLADLRKRNDDCMTRSERSLALYGVASIAEASALAAAGPRSELIAARRIIGNVTVAAAKSADTKESPT</sequence>
<dbReference type="KEGG" id="hdn:Hden_2692"/>
<proteinExistence type="predicted"/>
<dbReference type="GO" id="GO:0032259">
    <property type="term" value="P:methylation"/>
    <property type="evidence" value="ECO:0007669"/>
    <property type="project" value="UniProtKB-KW"/>
</dbReference>
<accession>D8JTU0</accession>
<dbReference type="Gene3D" id="3.30.420.180">
    <property type="entry name" value="CobE/GbiG C-terminal domain"/>
    <property type="match status" value="1"/>
</dbReference>
<dbReference type="Proteomes" id="UP000002033">
    <property type="component" value="Chromosome"/>
</dbReference>
<dbReference type="InterPro" id="IPR036518">
    <property type="entry name" value="CobE/GbiG_C_sf"/>
</dbReference>
<dbReference type="SUPFAM" id="SSF159664">
    <property type="entry name" value="CobE/GbiG C-terminal domain-like"/>
    <property type="match status" value="1"/>
</dbReference>
<name>D8JTU0_HYPDA</name>
<evidence type="ECO:0000259" key="1">
    <source>
        <dbReference type="Pfam" id="PF01890"/>
    </source>
</evidence>
<keyword evidence="2" id="KW-0808">Transferase</keyword>
<keyword evidence="2" id="KW-0489">Methyltransferase</keyword>
<evidence type="ECO:0000313" key="2">
    <source>
        <dbReference type="EMBL" id="ADJ24488.1"/>
    </source>
</evidence>
<reference evidence="3" key="1">
    <citation type="journal article" date="2011" name="J. Bacteriol.">
        <title>Genome sequences of eight morphologically diverse alphaproteobacteria.</title>
        <authorList>
            <consortium name="US DOE Joint Genome Institute"/>
            <person name="Brown P.J."/>
            <person name="Kysela D.T."/>
            <person name="Buechlein A."/>
            <person name="Hemmerich C."/>
            <person name="Brun Y.V."/>
        </authorList>
    </citation>
    <scope>NUCLEOTIDE SEQUENCE [LARGE SCALE GENOMIC DNA]</scope>
    <source>
        <strain evidence="3">ATCC 51888 / DSM 1869 / NCIB 11706 / TK 0415</strain>
    </source>
</reference>
<dbReference type="HOGENOM" id="CLU_087913_1_1_5"/>
<dbReference type="GO" id="GO:0009236">
    <property type="term" value="P:cobalamin biosynthetic process"/>
    <property type="evidence" value="ECO:0007669"/>
    <property type="project" value="InterPro"/>
</dbReference>
<organism evidence="2 3">
    <name type="scientific">Hyphomicrobium denitrificans (strain ATCC 51888 / DSM 1869 / NCIMB 11706 / TK 0415)</name>
    <dbReference type="NCBI Taxonomy" id="582899"/>
    <lineage>
        <taxon>Bacteria</taxon>
        <taxon>Pseudomonadati</taxon>
        <taxon>Pseudomonadota</taxon>
        <taxon>Alphaproteobacteria</taxon>
        <taxon>Hyphomicrobiales</taxon>
        <taxon>Hyphomicrobiaceae</taxon>
        <taxon>Hyphomicrobium</taxon>
    </lineage>
</organism>
<gene>
    <name evidence="2" type="ordered locus">Hden_2692</name>
</gene>